<protein>
    <submittedName>
        <fullName evidence="1">Uncharacterized protein</fullName>
    </submittedName>
</protein>
<dbReference type="Proteomes" id="UP000027265">
    <property type="component" value="Unassembled WGS sequence"/>
</dbReference>
<evidence type="ECO:0000313" key="2">
    <source>
        <dbReference type="Proteomes" id="UP000027265"/>
    </source>
</evidence>
<organism evidence="1 2">
    <name type="scientific">Jaapia argillacea MUCL 33604</name>
    <dbReference type="NCBI Taxonomy" id="933084"/>
    <lineage>
        <taxon>Eukaryota</taxon>
        <taxon>Fungi</taxon>
        <taxon>Dikarya</taxon>
        <taxon>Basidiomycota</taxon>
        <taxon>Agaricomycotina</taxon>
        <taxon>Agaricomycetes</taxon>
        <taxon>Agaricomycetidae</taxon>
        <taxon>Jaapiales</taxon>
        <taxon>Jaapiaceae</taxon>
        <taxon>Jaapia</taxon>
    </lineage>
</organism>
<proteinExistence type="predicted"/>
<accession>A0A067Q667</accession>
<dbReference type="HOGENOM" id="CLU_032494_2_0_1"/>
<name>A0A067Q667_9AGAM</name>
<keyword evidence="2" id="KW-1185">Reference proteome</keyword>
<dbReference type="AlphaFoldDB" id="A0A067Q667"/>
<dbReference type="EMBL" id="KL197711">
    <property type="protein sequence ID" value="KDQ62439.1"/>
    <property type="molecule type" value="Genomic_DNA"/>
</dbReference>
<gene>
    <name evidence="1" type="ORF">JAAARDRAFT_30349</name>
</gene>
<dbReference type="OrthoDB" id="4708870at2759"/>
<sequence>MGGKAFSQLLPRASFPRMSPSKYQSLKATYLPRLRGLYGLVEVPREAPEKTDHGDLDFIVAFPKEGLEHSEVKAALGASASIPLDGNRTSHFAVPAEMGEDEYIQVDVHVCADKEEWERIVLFHSFGDLGMILGVLAKSGGLQLGTKGLKVHNIFPEENHPVSFPLSASFEKIMPYFGLSLDTWKQGFSSQKEIFQWVETSRFFEPRRLVKASTFETPNAKERSLEDRGMYQSFLVHVREIASQQDVDTWPRLKTKAEIRDEALTYFDKKEAYERLVHDNWVKARVRATWNGNKVIEWTGLWGLRVRELMQEVERRVGGKEGIAGMEDGEIKKTALEAHETLKRVWAAAAVGGIEVDGGVIQQAV</sequence>
<reference evidence="2" key="1">
    <citation type="journal article" date="2014" name="Proc. Natl. Acad. Sci. U.S.A.">
        <title>Extensive sampling of basidiomycete genomes demonstrates inadequacy of the white-rot/brown-rot paradigm for wood decay fungi.</title>
        <authorList>
            <person name="Riley R."/>
            <person name="Salamov A.A."/>
            <person name="Brown D.W."/>
            <person name="Nagy L.G."/>
            <person name="Floudas D."/>
            <person name="Held B.W."/>
            <person name="Levasseur A."/>
            <person name="Lombard V."/>
            <person name="Morin E."/>
            <person name="Otillar R."/>
            <person name="Lindquist E.A."/>
            <person name="Sun H."/>
            <person name="LaButti K.M."/>
            <person name="Schmutz J."/>
            <person name="Jabbour D."/>
            <person name="Luo H."/>
            <person name="Baker S.E."/>
            <person name="Pisabarro A.G."/>
            <person name="Walton J.D."/>
            <person name="Blanchette R.A."/>
            <person name="Henrissat B."/>
            <person name="Martin F."/>
            <person name="Cullen D."/>
            <person name="Hibbett D.S."/>
            <person name="Grigoriev I.V."/>
        </authorList>
    </citation>
    <scope>NUCLEOTIDE SEQUENCE [LARGE SCALE GENOMIC DNA]</scope>
    <source>
        <strain evidence="2">MUCL 33604</strain>
    </source>
</reference>
<dbReference type="InParanoid" id="A0A067Q667"/>
<dbReference type="STRING" id="933084.A0A067Q667"/>
<evidence type="ECO:0000313" key="1">
    <source>
        <dbReference type="EMBL" id="KDQ62439.1"/>
    </source>
</evidence>